<accession>A0A2H0XXH3</accession>
<evidence type="ECO:0000256" key="3">
    <source>
        <dbReference type="ARBA" id="ARBA00023098"/>
    </source>
</evidence>
<feature type="short sequence motif" description="DGA/G" evidence="4">
    <location>
        <begin position="158"/>
        <end position="160"/>
    </location>
</feature>
<dbReference type="PROSITE" id="PS51635">
    <property type="entry name" value="PNPLA"/>
    <property type="match status" value="1"/>
</dbReference>
<dbReference type="Pfam" id="PF01734">
    <property type="entry name" value="Patatin"/>
    <property type="match status" value="1"/>
</dbReference>
<reference evidence="6 7" key="1">
    <citation type="submission" date="2017-09" db="EMBL/GenBank/DDBJ databases">
        <title>Depth-based differentiation of microbial function through sediment-hosted aquifers and enrichment of novel symbionts in the deep terrestrial subsurface.</title>
        <authorList>
            <person name="Probst A.J."/>
            <person name="Ladd B."/>
            <person name="Jarett J.K."/>
            <person name="Geller-Mcgrath D.E."/>
            <person name="Sieber C.M."/>
            <person name="Emerson J.B."/>
            <person name="Anantharaman K."/>
            <person name="Thomas B.C."/>
            <person name="Malmstrom R."/>
            <person name="Stieglmeier M."/>
            <person name="Klingl A."/>
            <person name="Woyke T."/>
            <person name="Ryan C.M."/>
            <person name="Banfield J.F."/>
        </authorList>
    </citation>
    <scope>NUCLEOTIDE SEQUENCE [LARGE SCALE GENOMIC DNA]</scope>
    <source>
        <strain evidence="6">CG08_land_8_20_14_0_20_45_16</strain>
    </source>
</reference>
<dbReference type="GO" id="GO:0016787">
    <property type="term" value="F:hydrolase activity"/>
    <property type="evidence" value="ECO:0007669"/>
    <property type="project" value="UniProtKB-UniRule"/>
</dbReference>
<dbReference type="InterPro" id="IPR050301">
    <property type="entry name" value="NTE"/>
</dbReference>
<dbReference type="Proteomes" id="UP000231343">
    <property type="component" value="Unassembled WGS sequence"/>
</dbReference>
<organism evidence="6 7">
    <name type="scientific">Candidatus Saganbacteria bacterium CG08_land_8_20_14_0_20_45_16</name>
    <dbReference type="NCBI Taxonomy" id="2014293"/>
    <lineage>
        <taxon>Bacteria</taxon>
        <taxon>Bacillati</taxon>
        <taxon>Saganbacteria</taxon>
    </lineage>
</organism>
<dbReference type="CDD" id="cd07205">
    <property type="entry name" value="Pat_PNPLA6_PNPLA7_NTE1_like"/>
    <property type="match status" value="1"/>
</dbReference>
<dbReference type="GO" id="GO:0016042">
    <property type="term" value="P:lipid catabolic process"/>
    <property type="evidence" value="ECO:0007669"/>
    <property type="project" value="UniProtKB-UniRule"/>
</dbReference>
<evidence type="ECO:0000256" key="2">
    <source>
        <dbReference type="ARBA" id="ARBA00022963"/>
    </source>
</evidence>
<dbReference type="Gene3D" id="3.40.1090.10">
    <property type="entry name" value="Cytosolic phospholipase A2 catalytic domain"/>
    <property type="match status" value="2"/>
</dbReference>
<dbReference type="SUPFAM" id="SSF52151">
    <property type="entry name" value="FabD/lysophospholipase-like"/>
    <property type="match status" value="1"/>
</dbReference>
<sequence>MFFWPFGDKKNGLVLGGGVARGIAHIGVLKVIKQYQIPIHYIAATSSGAIVGAAFAAGLEVSLIEEIALRISWGRLLRLAFFRPGFISSAAIEELLDKYIGNKSFSELKIPLVVVATDIKTGEAVGLRKGKVSKAVAASAAFPGLFAPEEINHRFLIDGGLADNLPVGVVRRMGAGRTIAVDVVPSQPVQHLPRDPFQAFGRSLDLALHKLSVKQRRAADILIEPLIDEDVWHLDLHKAKRLIAAGESAGHKALRKFRRA</sequence>
<feature type="active site" description="Proton acceptor" evidence="4">
    <location>
        <position position="158"/>
    </location>
</feature>
<keyword evidence="3 4" id="KW-0443">Lipid metabolism</keyword>
<dbReference type="PANTHER" id="PTHR14226">
    <property type="entry name" value="NEUROPATHY TARGET ESTERASE/SWISS CHEESE D.MELANOGASTER"/>
    <property type="match status" value="1"/>
</dbReference>
<evidence type="ECO:0000313" key="6">
    <source>
        <dbReference type="EMBL" id="PIS29643.1"/>
    </source>
</evidence>
<dbReference type="PANTHER" id="PTHR14226:SF29">
    <property type="entry name" value="NEUROPATHY TARGET ESTERASE SWS"/>
    <property type="match status" value="1"/>
</dbReference>
<proteinExistence type="predicted"/>
<keyword evidence="2 4" id="KW-0442">Lipid degradation</keyword>
<gene>
    <name evidence="6" type="ORF">COT42_04940</name>
</gene>
<feature type="domain" description="PNPLA" evidence="5">
    <location>
        <begin position="13"/>
        <end position="171"/>
    </location>
</feature>
<evidence type="ECO:0000256" key="1">
    <source>
        <dbReference type="ARBA" id="ARBA00022801"/>
    </source>
</evidence>
<evidence type="ECO:0000259" key="5">
    <source>
        <dbReference type="PROSITE" id="PS51635"/>
    </source>
</evidence>
<comment type="caution">
    <text evidence="6">The sequence shown here is derived from an EMBL/GenBank/DDBJ whole genome shotgun (WGS) entry which is preliminary data.</text>
</comment>
<evidence type="ECO:0000256" key="4">
    <source>
        <dbReference type="PROSITE-ProRule" id="PRU01161"/>
    </source>
</evidence>
<keyword evidence="1 4" id="KW-0378">Hydrolase</keyword>
<dbReference type="InterPro" id="IPR016035">
    <property type="entry name" value="Acyl_Trfase/lysoPLipase"/>
</dbReference>
<dbReference type="InterPro" id="IPR002641">
    <property type="entry name" value="PNPLA_dom"/>
</dbReference>
<comment type="caution">
    <text evidence="4">Lacks conserved residue(s) required for the propagation of feature annotation.</text>
</comment>
<evidence type="ECO:0000313" key="7">
    <source>
        <dbReference type="Proteomes" id="UP000231343"/>
    </source>
</evidence>
<feature type="active site" description="Nucleophile" evidence="4">
    <location>
        <position position="46"/>
    </location>
</feature>
<dbReference type="EMBL" id="PEYM01000077">
    <property type="protein sequence ID" value="PIS29643.1"/>
    <property type="molecule type" value="Genomic_DNA"/>
</dbReference>
<protein>
    <submittedName>
        <fullName evidence="6">Esterase</fullName>
    </submittedName>
</protein>
<name>A0A2H0XXH3_UNCSA</name>
<dbReference type="AlphaFoldDB" id="A0A2H0XXH3"/>